<sequence length="93" mass="10712">MASQKNNDRATQDKQQTRDFTEVSRTEVVDTLLREEMRALHGRYEGMNGLPRNMAKIKKANENKDRLVKEAESSHKATEVEFGHQRDRVVALA</sequence>
<dbReference type="EMBL" id="PGOL01000881">
    <property type="protein sequence ID" value="PKI63611.1"/>
    <property type="molecule type" value="Genomic_DNA"/>
</dbReference>
<keyword evidence="3" id="KW-1185">Reference proteome</keyword>
<dbReference type="AlphaFoldDB" id="A0A2I0K4Z2"/>
<accession>A0A2I0K4Z2</accession>
<evidence type="ECO:0000313" key="3">
    <source>
        <dbReference type="Proteomes" id="UP000233551"/>
    </source>
</evidence>
<organism evidence="2 3">
    <name type="scientific">Punica granatum</name>
    <name type="common">Pomegranate</name>
    <dbReference type="NCBI Taxonomy" id="22663"/>
    <lineage>
        <taxon>Eukaryota</taxon>
        <taxon>Viridiplantae</taxon>
        <taxon>Streptophyta</taxon>
        <taxon>Embryophyta</taxon>
        <taxon>Tracheophyta</taxon>
        <taxon>Spermatophyta</taxon>
        <taxon>Magnoliopsida</taxon>
        <taxon>eudicotyledons</taxon>
        <taxon>Gunneridae</taxon>
        <taxon>Pentapetalae</taxon>
        <taxon>rosids</taxon>
        <taxon>malvids</taxon>
        <taxon>Myrtales</taxon>
        <taxon>Lythraceae</taxon>
        <taxon>Punica</taxon>
    </lineage>
</organism>
<proteinExistence type="predicted"/>
<gene>
    <name evidence="2" type="ORF">CRG98_015994</name>
</gene>
<reference evidence="2 3" key="1">
    <citation type="submission" date="2017-11" db="EMBL/GenBank/DDBJ databases">
        <title>De-novo sequencing of pomegranate (Punica granatum L.) genome.</title>
        <authorList>
            <person name="Akparov Z."/>
            <person name="Amiraslanov A."/>
            <person name="Hajiyeva S."/>
            <person name="Abbasov M."/>
            <person name="Kaur K."/>
            <person name="Hamwieh A."/>
            <person name="Solovyev V."/>
            <person name="Salamov A."/>
            <person name="Braich B."/>
            <person name="Kosarev P."/>
            <person name="Mahmoud A."/>
            <person name="Hajiyev E."/>
            <person name="Babayeva S."/>
            <person name="Izzatullayeva V."/>
            <person name="Mammadov A."/>
            <person name="Mammadov A."/>
            <person name="Sharifova S."/>
            <person name="Ojaghi J."/>
            <person name="Eynullazada K."/>
            <person name="Bayramov B."/>
            <person name="Abdulazimova A."/>
            <person name="Shahmuradov I."/>
        </authorList>
    </citation>
    <scope>NUCLEOTIDE SEQUENCE [LARGE SCALE GENOMIC DNA]</scope>
    <source>
        <strain evidence="3">cv. AG2017</strain>
        <tissue evidence="2">Leaf</tissue>
    </source>
</reference>
<dbReference type="Proteomes" id="UP000233551">
    <property type="component" value="Unassembled WGS sequence"/>
</dbReference>
<evidence type="ECO:0000256" key="1">
    <source>
        <dbReference type="SAM" id="MobiDB-lite"/>
    </source>
</evidence>
<feature type="region of interest" description="Disordered" evidence="1">
    <location>
        <begin position="1"/>
        <end position="23"/>
    </location>
</feature>
<protein>
    <submittedName>
        <fullName evidence="2">Uncharacterized protein</fullName>
    </submittedName>
</protein>
<evidence type="ECO:0000313" key="2">
    <source>
        <dbReference type="EMBL" id="PKI63611.1"/>
    </source>
</evidence>
<comment type="caution">
    <text evidence="2">The sequence shown here is derived from an EMBL/GenBank/DDBJ whole genome shotgun (WGS) entry which is preliminary data.</text>
</comment>
<name>A0A2I0K4Z2_PUNGR</name>